<keyword evidence="10" id="KW-0256">Endoplasmic reticulum</keyword>
<keyword evidence="8 16" id="KW-0812">Transmembrane</keyword>
<comment type="subcellular location">
    <subcellularLocation>
        <location evidence="1">Endoplasmic reticulum membrane</location>
        <topology evidence="1">Multi-pass membrane protein</topology>
    </subcellularLocation>
</comment>
<comment type="pathway">
    <text evidence="3">Lipid metabolism.</text>
</comment>
<feature type="transmembrane region" description="Helical" evidence="16">
    <location>
        <begin position="106"/>
        <end position="124"/>
    </location>
</feature>
<dbReference type="InterPro" id="IPR007130">
    <property type="entry name" value="DAGAT"/>
</dbReference>
<name>A0A7S3PP52_9STRA</name>
<evidence type="ECO:0000256" key="1">
    <source>
        <dbReference type="ARBA" id="ARBA00004477"/>
    </source>
</evidence>
<keyword evidence="12" id="KW-0443">Lipid metabolism</keyword>
<dbReference type="CDD" id="cd07987">
    <property type="entry name" value="LPLAT_MGAT-like"/>
    <property type="match status" value="1"/>
</dbReference>
<evidence type="ECO:0000256" key="13">
    <source>
        <dbReference type="ARBA" id="ARBA00023136"/>
    </source>
</evidence>
<keyword evidence="7" id="KW-0808">Transferase</keyword>
<evidence type="ECO:0000313" key="17">
    <source>
        <dbReference type="EMBL" id="CAE0445618.1"/>
    </source>
</evidence>
<dbReference type="GO" id="GO:0006071">
    <property type="term" value="P:glycerol metabolic process"/>
    <property type="evidence" value="ECO:0007669"/>
    <property type="project" value="UniProtKB-KW"/>
</dbReference>
<feature type="compositionally biased region" description="Basic and acidic residues" evidence="15">
    <location>
        <begin position="482"/>
        <end position="501"/>
    </location>
</feature>
<evidence type="ECO:0000256" key="10">
    <source>
        <dbReference type="ARBA" id="ARBA00022824"/>
    </source>
</evidence>
<protein>
    <recommendedName>
        <fullName evidence="5">diacylglycerol O-acyltransferase</fullName>
        <ecNumber evidence="5">2.3.1.20</ecNumber>
    </recommendedName>
</protein>
<feature type="compositionally biased region" description="Low complexity" evidence="15">
    <location>
        <begin position="521"/>
        <end position="532"/>
    </location>
</feature>
<evidence type="ECO:0000256" key="9">
    <source>
        <dbReference type="ARBA" id="ARBA00022798"/>
    </source>
</evidence>
<evidence type="ECO:0000256" key="11">
    <source>
        <dbReference type="ARBA" id="ARBA00022989"/>
    </source>
</evidence>
<reference evidence="17" key="1">
    <citation type="submission" date="2021-01" db="EMBL/GenBank/DDBJ databases">
        <authorList>
            <person name="Corre E."/>
            <person name="Pelletier E."/>
            <person name="Niang G."/>
            <person name="Scheremetjew M."/>
            <person name="Finn R."/>
            <person name="Kale V."/>
            <person name="Holt S."/>
            <person name="Cochrane G."/>
            <person name="Meng A."/>
            <person name="Brown T."/>
            <person name="Cohen L."/>
        </authorList>
    </citation>
    <scope>NUCLEOTIDE SEQUENCE</scope>
    <source>
        <strain evidence="17">GSBS06</strain>
    </source>
</reference>
<dbReference type="PANTHER" id="PTHR12317">
    <property type="entry name" value="DIACYLGLYCEROL O-ACYLTRANSFERASE"/>
    <property type="match status" value="1"/>
</dbReference>
<proteinExistence type="inferred from homology"/>
<dbReference type="EC" id="2.3.1.20" evidence="5"/>
<comment type="pathway">
    <text evidence="2">Glycerolipid metabolism; triacylglycerol biosynthesis.</text>
</comment>
<feature type="compositionally biased region" description="Acidic residues" evidence="15">
    <location>
        <begin position="535"/>
        <end position="553"/>
    </location>
</feature>
<sequence length="553" mass="62822">MSTSKNKVPRQRFVKPVKKIGGLDEGVFYSQLEQEWKQQDTRHKKENESVLSNLIWLPLLIGVRLVSFWLSILFAPLNWFLKFAFGVKIDTVSFWEVSLSRRKETAAVAFFVSLIPLCGVSYIIAFFFVVFPLTTLPMLAYLFYIFMWDNSHETGKRYPFVRYWSIWKYYADYFPCRLVKTCDLDPKDKYLFCYHPHGIISVGAFGNFGTDGTGFSKKFPGIDLRLLTLNLNFYCPWLREILIHMGICSANKRSCNQILQKGPGSAIMLVVGGAAESLDAAPGTYRLTLNRQGFVRVAIDNDAHLVPVLGFGETDVFDAHTFPPGSLVRTVQDYFKKKLGFAMPLFSGRGMFNYSFGMLPHRRPIYAVVGPPVKIRAPPHLKGSKLYTTDEGRALVDKYHREYIQALTSLYDQFKNKWALNRSESLMVNGQLHSQLEFDHLQNQINDASKHIPPAIAVNTKTTAIPMTFTAKDLIDMSKNETETKIPADLPKKKPEEKEMTEVVAAQKSKSVLSDPHQTSESEVSPSSNPNPILEDVENEDKFDDAVAEMELE</sequence>
<keyword evidence="11 16" id="KW-1133">Transmembrane helix</keyword>
<keyword evidence="9" id="KW-0319">Glycerol metabolism</keyword>
<evidence type="ECO:0000256" key="8">
    <source>
        <dbReference type="ARBA" id="ARBA00022692"/>
    </source>
</evidence>
<dbReference type="GO" id="GO:0005789">
    <property type="term" value="C:endoplasmic reticulum membrane"/>
    <property type="evidence" value="ECO:0007669"/>
    <property type="project" value="UniProtKB-SubCell"/>
</dbReference>
<dbReference type="PANTHER" id="PTHR12317:SF0">
    <property type="entry name" value="ACYLTRANSFERASE"/>
    <property type="match status" value="1"/>
</dbReference>
<feature type="transmembrane region" description="Helical" evidence="16">
    <location>
        <begin position="54"/>
        <end position="74"/>
    </location>
</feature>
<gene>
    <name evidence="17" type="ORF">ASTO00021_LOCUS15627</name>
</gene>
<evidence type="ECO:0000256" key="15">
    <source>
        <dbReference type="SAM" id="MobiDB-lite"/>
    </source>
</evidence>
<evidence type="ECO:0000256" key="6">
    <source>
        <dbReference type="ARBA" id="ARBA00022516"/>
    </source>
</evidence>
<keyword evidence="6" id="KW-0444">Lipid biosynthesis</keyword>
<dbReference type="EMBL" id="HBIN01020456">
    <property type="protein sequence ID" value="CAE0445618.1"/>
    <property type="molecule type" value="Transcribed_RNA"/>
</dbReference>
<dbReference type="GO" id="GO:0004144">
    <property type="term" value="F:diacylglycerol O-acyltransferase activity"/>
    <property type="evidence" value="ECO:0007669"/>
    <property type="project" value="UniProtKB-EC"/>
</dbReference>
<organism evidence="17">
    <name type="scientific">Aplanochytrium stocchinoi</name>
    <dbReference type="NCBI Taxonomy" id="215587"/>
    <lineage>
        <taxon>Eukaryota</taxon>
        <taxon>Sar</taxon>
        <taxon>Stramenopiles</taxon>
        <taxon>Bigyra</taxon>
        <taxon>Labyrinthulomycetes</taxon>
        <taxon>Thraustochytrida</taxon>
        <taxon>Thraustochytriidae</taxon>
        <taxon>Aplanochytrium</taxon>
    </lineage>
</organism>
<evidence type="ECO:0000256" key="7">
    <source>
        <dbReference type="ARBA" id="ARBA00022679"/>
    </source>
</evidence>
<accession>A0A7S3PP52</accession>
<evidence type="ECO:0000256" key="2">
    <source>
        <dbReference type="ARBA" id="ARBA00004771"/>
    </source>
</evidence>
<keyword evidence="13 16" id="KW-0472">Membrane</keyword>
<dbReference type="Pfam" id="PF03982">
    <property type="entry name" value="DAGAT"/>
    <property type="match status" value="1"/>
</dbReference>
<evidence type="ECO:0000256" key="16">
    <source>
        <dbReference type="SAM" id="Phobius"/>
    </source>
</evidence>
<evidence type="ECO:0000256" key="12">
    <source>
        <dbReference type="ARBA" id="ARBA00023098"/>
    </source>
</evidence>
<evidence type="ECO:0000256" key="4">
    <source>
        <dbReference type="ARBA" id="ARBA00005420"/>
    </source>
</evidence>
<feature type="compositionally biased region" description="Polar residues" evidence="15">
    <location>
        <begin position="508"/>
        <end position="519"/>
    </location>
</feature>
<comment type="similarity">
    <text evidence="4">Belongs to the diacylglycerol acyltransferase family.</text>
</comment>
<evidence type="ECO:0000256" key="3">
    <source>
        <dbReference type="ARBA" id="ARBA00005189"/>
    </source>
</evidence>
<dbReference type="GO" id="GO:0019432">
    <property type="term" value="P:triglyceride biosynthetic process"/>
    <property type="evidence" value="ECO:0007669"/>
    <property type="project" value="TreeGrafter"/>
</dbReference>
<feature type="transmembrane region" description="Helical" evidence="16">
    <location>
        <begin position="130"/>
        <end position="148"/>
    </location>
</feature>
<dbReference type="AlphaFoldDB" id="A0A7S3PP52"/>
<evidence type="ECO:0000256" key="5">
    <source>
        <dbReference type="ARBA" id="ARBA00013244"/>
    </source>
</evidence>
<evidence type="ECO:0000256" key="14">
    <source>
        <dbReference type="ARBA" id="ARBA00023315"/>
    </source>
</evidence>
<keyword evidence="14" id="KW-0012">Acyltransferase</keyword>
<feature type="region of interest" description="Disordered" evidence="15">
    <location>
        <begin position="482"/>
        <end position="553"/>
    </location>
</feature>